<keyword evidence="2" id="KW-1185">Reference proteome</keyword>
<comment type="caution">
    <text evidence="1">The sequence shown here is derived from an EMBL/GenBank/DDBJ whole genome shotgun (WGS) entry which is preliminary data.</text>
</comment>
<gene>
    <name evidence="1" type="ORF">F5878DRAFT_7374</name>
</gene>
<evidence type="ECO:0000313" key="2">
    <source>
        <dbReference type="Proteomes" id="UP001163846"/>
    </source>
</evidence>
<evidence type="ECO:0000313" key="1">
    <source>
        <dbReference type="EMBL" id="KAJ3832473.1"/>
    </source>
</evidence>
<reference evidence="1" key="1">
    <citation type="submission" date="2022-08" db="EMBL/GenBank/DDBJ databases">
        <authorList>
            <consortium name="DOE Joint Genome Institute"/>
            <person name="Min B."/>
            <person name="Riley R."/>
            <person name="Sierra-Patev S."/>
            <person name="Naranjo-Ortiz M."/>
            <person name="Looney B."/>
            <person name="Konkel Z."/>
            <person name="Slot J.C."/>
            <person name="Sakamoto Y."/>
            <person name="Steenwyk J.L."/>
            <person name="Rokas A."/>
            <person name="Carro J."/>
            <person name="Camarero S."/>
            <person name="Ferreira P."/>
            <person name="Molpeceres G."/>
            <person name="Ruiz-Duenas F.J."/>
            <person name="Serrano A."/>
            <person name="Henrissat B."/>
            <person name="Drula E."/>
            <person name="Hughes K.W."/>
            <person name="Mata J.L."/>
            <person name="Ishikawa N.K."/>
            <person name="Vargas-Isla R."/>
            <person name="Ushijima S."/>
            <person name="Smith C.A."/>
            <person name="Ahrendt S."/>
            <person name="Andreopoulos W."/>
            <person name="He G."/>
            <person name="Labutti K."/>
            <person name="Lipzen A."/>
            <person name="Ng V."/>
            <person name="Sandor L."/>
            <person name="Barry K."/>
            <person name="Martinez A.T."/>
            <person name="Xiao Y."/>
            <person name="Gibbons J.G."/>
            <person name="Terashima K."/>
            <person name="Hibbett D.S."/>
            <person name="Grigoriev I.V."/>
        </authorList>
    </citation>
    <scope>NUCLEOTIDE SEQUENCE</scope>
    <source>
        <strain evidence="1">TFB9207</strain>
    </source>
</reference>
<protein>
    <submittedName>
        <fullName evidence="1">Uncharacterized protein</fullName>
    </submittedName>
</protein>
<proteinExistence type="predicted"/>
<dbReference type="EMBL" id="MU806948">
    <property type="protein sequence ID" value="KAJ3832473.1"/>
    <property type="molecule type" value="Genomic_DNA"/>
</dbReference>
<name>A0AA38NXI7_9AGAR</name>
<organism evidence="1 2">
    <name type="scientific">Lentinula raphanica</name>
    <dbReference type="NCBI Taxonomy" id="153919"/>
    <lineage>
        <taxon>Eukaryota</taxon>
        <taxon>Fungi</taxon>
        <taxon>Dikarya</taxon>
        <taxon>Basidiomycota</taxon>
        <taxon>Agaricomycotina</taxon>
        <taxon>Agaricomycetes</taxon>
        <taxon>Agaricomycetidae</taxon>
        <taxon>Agaricales</taxon>
        <taxon>Marasmiineae</taxon>
        <taxon>Omphalotaceae</taxon>
        <taxon>Lentinula</taxon>
    </lineage>
</organism>
<dbReference type="AlphaFoldDB" id="A0AA38NXI7"/>
<sequence>MLLFVSPLGLEAQRAFKTLSRLPLALLLVMHLFLSIDVIALPPERRPHRPLGAAPPRQPAVPPPHPYTLGCGMIVPGPARLPAPGIQVDDITLHGHRTKEGDMSVYLTIGATKLCMDPDCPTSESSVLLGYAHFADGARRNSIISYARSDMSMKDPRASWTGADGVMKLLAITPSGLDDPLSSPITQDTYHSWETGQLDFAKQSTKITQER</sequence>
<accession>A0AA38NXI7</accession>
<dbReference type="Proteomes" id="UP001163846">
    <property type="component" value="Unassembled WGS sequence"/>
</dbReference>